<dbReference type="Gene3D" id="3.40.640.10">
    <property type="entry name" value="Type I PLP-dependent aspartate aminotransferase-like (Major domain)"/>
    <property type="match status" value="1"/>
</dbReference>
<organism evidence="2 3">
    <name type="scientific">Okibacterium fritillariae</name>
    <dbReference type="NCBI Taxonomy" id="123320"/>
    <lineage>
        <taxon>Bacteria</taxon>
        <taxon>Bacillati</taxon>
        <taxon>Actinomycetota</taxon>
        <taxon>Actinomycetes</taxon>
        <taxon>Micrococcales</taxon>
        <taxon>Microbacteriaceae</taxon>
        <taxon>Okibacterium</taxon>
    </lineage>
</organism>
<sequence length="378" mass="40225">MSSIDDYLAGFGEEPGYLDYGRIGPLSEAVRSEMMLQAEVLGRARHGSLEPLLDAGARFHEAVSVMTGFPAANIVTQPNTSTGLMHVMFGLTGGILLSPHEFPSLTFAVQRAAENMHVLEPTWLETDGGRVTPARIREQLTDQTVAVAVSLVDSRTGYLSDIEGIRQVIGDDRLLIVDAIQGFGVVDAPYEVADVVTTGGQKWMRAGWGTGFLALSDRAIHELVPVFSGWTGIEEDDPTAGGWDAVSEPASAARAFQTTNADKVAESRFAAALEDLAAVGVPQVSALVAERTAQVIDLADEFGVAVASSRAEHERAGMVVLDLEDDQLNPLTASLHNHGLTATARQGSVRISCHAGTTDETLTMLRDAFVSFGTAVTY</sequence>
<feature type="domain" description="Aminotransferase class V" evidence="1">
    <location>
        <begin position="92"/>
        <end position="338"/>
    </location>
</feature>
<dbReference type="InterPro" id="IPR015421">
    <property type="entry name" value="PyrdxlP-dep_Trfase_major"/>
</dbReference>
<reference evidence="2 3" key="1">
    <citation type="submission" date="2017-02" db="EMBL/GenBank/DDBJ databases">
        <authorList>
            <person name="Peterson S.W."/>
        </authorList>
    </citation>
    <scope>NUCLEOTIDE SEQUENCE [LARGE SCALE GENOMIC DNA]</scope>
    <source>
        <strain evidence="2 3">VKM Ac-2059</strain>
    </source>
</reference>
<dbReference type="STRING" id="123320.SAMN06309945_1068"/>
<dbReference type="Proteomes" id="UP000190857">
    <property type="component" value="Unassembled WGS sequence"/>
</dbReference>
<dbReference type="PANTHER" id="PTHR43586:SF15">
    <property type="entry name" value="BLR3095 PROTEIN"/>
    <property type="match status" value="1"/>
</dbReference>
<dbReference type="SUPFAM" id="SSF53383">
    <property type="entry name" value="PLP-dependent transferases"/>
    <property type="match status" value="1"/>
</dbReference>
<dbReference type="InterPro" id="IPR015422">
    <property type="entry name" value="PyrdxlP-dep_Trfase_small"/>
</dbReference>
<gene>
    <name evidence="2" type="ORF">SAMN06309945_1068</name>
</gene>
<dbReference type="GO" id="GO:0016829">
    <property type="term" value="F:lyase activity"/>
    <property type="evidence" value="ECO:0007669"/>
    <property type="project" value="UniProtKB-KW"/>
</dbReference>
<accession>A0A1T5IZV4</accession>
<dbReference type="RefSeq" id="WP_079727184.1">
    <property type="nucleotide sequence ID" value="NZ_FUZP01000001.1"/>
</dbReference>
<dbReference type="OrthoDB" id="4743071at2"/>
<keyword evidence="2" id="KW-0456">Lyase</keyword>
<dbReference type="PANTHER" id="PTHR43586">
    <property type="entry name" value="CYSTEINE DESULFURASE"/>
    <property type="match status" value="1"/>
</dbReference>
<evidence type="ECO:0000313" key="3">
    <source>
        <dbReference type="Proteomes" id="UP000190857"/>
    </source>
</evidence>
<keyword evidence="3" id="KW-1185">Reference proteome</keyword>
<dbReference type="AlphaFoldDB" id="A0A1T5IZV4"/>
<dbReference type="InterPro" id="IPR000192">
    <property type="entry name" value="Aminotrans_V_dom"/>
</dbReference>
<evidence type="ECO:0000259" key="1">
    <source>
        <dbReference type="Pfam" id="PF00266"/>
    </source>
</evidence>
<dbReference type="Gene3D" id="3.90.1150.10">
    <property type="entry name" value="Aspartate Aminotransferase, domain 1"/>
    <property type="match status" value="1"/>
</dbReference>
<name>A0A1T5IZV4_9MICO</name>
<protein>
    <submittedName>
        <fullName evidence="2">Selenocysteine lyase/Cysteine desulfurase</fullName>
    </submittedName>
</protein>
<dbReference type="EMBL" id="FUZP01000001">
    <property type="protein sequence ID" value="SKC44739.1"/>
    <property type="molecule type" value="Genomic_DNA"/>
</dbReference>
<evidence type="ECO:0000313" key="2">
    <source>
        <dbReference type="EMBL" id="SKC44739.1"/>
    </source>
</evidence>
<proteinExistence type="predicted"/>
<dbReference type="Pfam" id="PF00266">
    <property type="entry name" value="Aminotran_5"/>
    <property type="match status" value="1"/>
</dbReference>
<dbReference type="InterPro" id="IPR015424">
    <property type="entry name" value="PyrdxlP-dep_Trfase"/>
</dbReference>